<name>A0A0M3IIN8_ASCLU</name>
<evidence type="ECO:0000259" key="3">
    <source>
        <dbReference type="PROSITE" id="PS51034"/>
    </source>
</evidence>
<keyword evidence="1" id="KW-0732">Signal</keyword>
<reference evidence="5" key="1">
    <citation type="submission" date="2017-02" db="UniProtKB">
        <authorList>
            <consortium name="WormBaseParasite"/>
        </authorList>
    </citation>
    <scope>IDENTIFICATION</scope>
</reference>
<evidence type="ECO:0000256" key="1">
    <source>
        <dbReference type="ARBA" id="ARBA00022729"/>
    </source>
</evidence>
<feature type="domain" description="ZP" evidence="3">
    <location>
        <begin position="1"/>
        <end position="242"/>
    </location>
</feature>
<dbReference type="InterPro" id="IPR057475">
    <property type="entry name" value="CUT_C"/>
</dbReference>
<accession>A0A0M3IIN8</accession>
<proteinExistence type="predicted"/>
<dbReference type="SMART" id="SM00241">
    <property type="entry name" value="ZP"/>
    <property type="match status" value="1"/>
</dbReference>
<dbReference type="PANTHER" id="PTHR22907:SF46">
    <property type="entry name" value="ZP DOMAIN-CONTAINING PROTEIN"/>
    <property type="match status" value="1"/>
</dbReference>
<protein>
    <submittedName>
        <fullName evidence="5">ZP domain-containing protein</fullName>
    </submittedName>
</protein>
<dbReference type="Pfam" id="PF25301">
    <property type="entry name" value="CUT_C"/>
    <property type="match status" value="1"/>
</dbReference>
<dbReference type="WBParaSite" id="ALUE_0001842701-mRNA-1">
    <property type="protein sequence ID" value="ALUE_0001842701-mRNA-1"/>
    <property type="gene ID" value="ALUE_0001842701"/>
</dbReference>
<evidence type="ECO:0000313" key="5">
    <source>
        <dbReference type="WBParaSite" id="ALUE_0001842701-mRNA-1"/>
    </source>
</evidence>
<sequence>LKNVEGKAHVVCEEIGLQFRITTLFPFTGQIFAHDRKRVPGLRRAETQYHMQIIVVFEQNDGKSTIQSFIAQCQHQKVQYQKSTIPKRIEEALEELRLVPTKLEQKAPIPECIMRIVKEEDHGHEGDGVEVDMVDLGQPMRIEWSLVPESDAYGFHVRNCTVRDRVSGEEHLVIDERGCSTDINIFGHPHYDTYHDVARVHWHAFKVPDNSQLSIRCSFEICSDISDSTSGITSCDSVQRISTFLDILITIHITMWHECIGMHSNQLSIRCSFEICSDISDSTSGITSCDSIPSPPFCPDLITSPSNSILFDYDGNLIRKRSISDAVHQQVHTDICLGDMNDKYCNSDELRASREKHLRMISTSERICVSRIWLSVCTGLSAWTTLLAIGVHGYCRSRRRRHLMKTTMQGCGLQRLSRNNDRCDATHNHRHSKFEITQTTTHL</sequence>
<organism evidence="4 5">
    <name type="scientific">Ascaris lumbricoides</name>
    <name type="common">Giant roundworm</name>
    <dbReference type="NCBI Taxonomy" id="6252"/>
    <lineage>
        <taxon>Eukaryota</taxon>
        <taxon>Metazoa</taxon>
        <taxon>Ecdysozoa</taxon>
        <taxon>Nematoda</taxon>
        <taxon>Chromadorea</taxon>
        <taxon>Rhabditida</taxon>
        <taxon>Spirurina</taxon>
        <taxon>Ascaridomorpha</taxon>
        <taxon>Ascaridoidea</taxon>
        <taxon>Ascarididae</taxon>
        <taxon>Ascaris</taxon>
    </lineage>
</organism>
<keyword evidence="2" id="KW-0812">Transmembrane</keyword>
<evidence type="ECO:0000313" key="4">
    <source>
        <dbReference type="Proteomes" id="UP000036681"/>
    </source>
</evidence>
<dbReference type="Proteomes" id="UP000036681">
    <property type="component" value="Unplaced"/>
</dbReference>
<dbReference type="AlphaFoldDB" id="A0A0M3IIN8"/>
<keyword evidence="4" id="KW-1185">Reference proteome</keyword>
<dbReference type="InterPro" id="IPR051962">
    <property type="entry name" value="Cuticlin"/>
</dbReference>
<dbReference type="PROSITE" id="PS51034">
    <property type="entry name" value="ZP_2"/>
    <property type="match status" value="1"/>
</dbReference>
<keyword evidence="2" id="KW-0472">Membrane</keyword>
<dbReference type="PANTHER" id="PTHR22907">
    <property type="entry name" value="GH04558P"/>
    <property type="match status" value="1"/>
</dbReference>
<feature type="transmembrane region" description="Helical" evidence="2">
    <location>
        <begin position="372"/>
        <end position="395"/>
    </location>
</feature>
<dbReference type="InterPro" id="IPR001507">
    <property type="entry name" value="ZP_dom"/>
</dbReference>
<keyword evidence="2" id="KW-1133">Transmembrane helix</keyword>
<evidence type="ECO:0000256" key="2">
    <source>
        <dbReference type="SAM" id="Phobius"/>
    </source>
</evidence>